<gene>
    <name evidence="4" type="ORF">BC751_1763</name>
</gene>
<evidence type="ECO:0000313" key="5">
    <source>
        <dbReference type="Proteomes" id="UP000292209"/>
    </source>
</evidence>
<reference evidence="4 5" key="1">
    <citation type="submission" date="2019-02" db="EMBL/GenBank/DDBJ databases">
        <title>Genomic Encyclopedia of Archaeal and Bacterial Type Strains, Phase II (KMG-II): from individual species to whole genera.</title>
        <authorList>
            <person name="Goeker M."/>
        </authorList>
    </citation>
    <scope>NUCLEOTIDE SEQUENCE [LARGE SCALE GENOMIC DNA]</scope>
    <source>
        <strain evidence="4 5">DSM 21411</strain>
    </source>
</reference>
<feature type="compositionally biased region" description="Polar residues" evidence="2">
    <location>
        <begin position="483"/>
        <end position="492"/>
    </location>
</feature>
<feature type="compositionally biased region" description="Basic and acidic residues" evidence="2">
    <location>
        <begin position="792"/>
        <end position="802"/>
    </location>
</feature>
<dbReference type="PROSITE" id="PS51123">
    <property type="entry name" value="OMPA_2"/>
    <property type="match status" value="1"/>
</dbReference>
<evidence type="ECO:0000256" key="2">
    <source>
        <dbReference type="SAM" id="MobiDB-lite"/>
    </source>
</evidence>
<dbReference type="InterPro" id="IPR036737">
    <property type="entry name" value="OmpA-like_sf"/>
</dbReference>
<proteinExistence type="predicted"/>
<feature type="domain" description="OmpA-like" evidence="3">
    <location>
        <begin position="691"/>
        <end position="806"/>
    </location>
</feature>
<dbReference type="AlphaFoldDB" id="A0A4Q7P8J3"/>
<dbReference type="EMBL" id="SGXG01000001">
    <property type="protein sequence ID" value="RZS96197.1"/>
    <property type="molecule type" value="Genomic_DNA"/>
</dbReference>
<feature type="compositionally biased region" description="Basic and acidic residues" evidence="2">
    <location>
        <begin position="512"/>
        <end position="521"/>
    </location>
</feature>
<feature type="region of interest" description="Disordered" evidence="2">
    <location>
        <begin position="472"/>
        <end position="534"/>
    </location>
</feature>
<dbReference type="SUPFAM" id="SSF103088">
    <property type="entry name" value="OmpA-like"/>
    <property type="match status" value="1"/>
</dbReference>
<protein>
    <submittedName>
        <fullName evidence="4">OmpA family protein</fullName>
    </submittedName>
</protein>
<dbReference type="Proteomes" id="UP000292209">
    <property type="component" value="Unassembled WGS sequence"/>
</dbReference>
<evidence type="ECO:0000259" key="3">
    <source>
        <dbReference type="PROSITE" id="PS51123"/>
    </source>
</evidence>
<evidence type="ECO:0000313" key="4">
    <source>
        <dbReference type="EMBL" id="RZS96197.1"/>
    </source>
</evidence>
<evidence type="ECO:0000256" key="1">
    <source>
        <dbReference type="PROSITE-ProRule" id="PRU00473"/>
    </source>
</evidence>
<dbReference type="InterPro" id="IPR006665">
    <property type="entry name" value="OmpA-like"/>
</dbReference>
<dbReference type="Pfam" id="PF00691">
    <property type="entry name" value="OmpA"/>
    <property type="match status" value="1"/>
</dbReference>
<accession>A0A4Q7P8J3</accession>
<comment type="caution">
    <text evidence="4">The sequence shown here is derived from an EMBL/GenBank/DDBJ whole genome shotgun (WGS) entry which is preliminary data.</text>
</comment>
<feature type="region of interest" description="Disordered" evidence="2">
    <location>
        <begin position="787"/>
        <end position="808"/>
    </location>
</feature>
<organism evidence="4 5">
    <name type="scientific">Cecembia calidifontis</name>
    <dbReference type="NCBI Taxonomy" id="1187080"/>
    <lineage>
        <taxon>Bacteria</taxon>
        <taxon>Pseudomonadati</taxon>
        <taxon>Bacteroidota</taxon>
        <taxon>Cytophagia</taxon>
        <taxon>Cytophagales</taxon>
        <taxon>Cyclobacteriaceae</taxon>
        <taxon>Cecembia</taxon>
    </lineage>
</organism>
<dbReference type="GO" id="GO:0016020">
    <property type="term" value="C:membrane"/>
    <property type="evidence" value="ECO:0007669"/>
    <property type="project" value="UniProtKB-UniRule"/>
</dbReference>
<keyword evidence="1" id="KW-0472">Membrane</keyword>
<keyword evidence="5" id="KW-1185">Reference proteome</keyword>
<sequence length="808" mass="93334">MLTFLFLYFLIQLASTAQQKDFKWRLGLSGGYTNYYGDLSPHTVRGISNWDAIHHLLYFNENYFDRPSFKVSLERQLSPTIGLMLSYGQYQFAMSDRYVRRDGTLWTEAPNFARGLNFQNNTRDLGFSFVIKSDNDKFLPSRSLIAPYFTIGFGILDFQVRGDLLNDQGQRYNHNSNQIIHNGIYETDLHALVTENGYDLRTPYTNLGLGFRIKLGPRLELFAQTDLIYSFSDYLDDVSGKYRTSYDNDFQAYASRPGTNTVDPNNPFRGNPNLRNDWILYHGVGIRFNFGISKRAFQAPRISTFPHQAQNSSPLTFPSPPNEQQVIENKGAINIEERLTILENQQTWLNRKADSISYRTQVLIWDSEINKRENKLRAIDNRRKTLLDISKTFQNQMDDLQMNKHLEESLRDSLLKAYRFSDYNLRYSLDSISRREKEFKTEIDSIGRLKSNYHLLTGQFFATAKDSTYSEYADNRPMGQGQAKRSINTSEGPTYAGAEERRGVSQVQRSATEPREERRTDANFQREGSNTEEMRRLQQENQYLRYQRDQLLINQSYLRQDRSRNNTRPDRLVVIDRGMRNDRMVVENQSQNQGRKRWWWPFGAAGGAVVAAAVIDNEDSNPKKVDDTPFVVRGNEELIIPERFSLNTNLADSLSRIDLGAIFRNSSPDNLVQTPSREDTLVNQFTLGRQEGIQLLPPKIMVFFQTNQREPDEVELRKLASLVDFVKENEGFQIVLSGFADNTGNINYNLKLADDRMQAVGKALKENYGLEASQIRFEQGGQVIRGTQRVSNDQDRRVEARVEPTNLP</sequence>
<name>A0A4Q7P8J3_9BACT</name>
<dbReference type="Gene3D" id="3.30.1330.60">
    <property type="entry name" value="OmpA-like domain"/>
    <property type="match status" value="1"/>
</dbReference>